<evidence type="ECO:0000313" key="4">
    <source>
        <dbReference type="Proteomes" id="UP001165498"/>
    </source>
</evidence>
<dbReference type="EMBL" id="JANFQO010000016">
    <property type="protein sequence ID" value="MCQ4166328.1"/>
    <property type="molecule type" value="Genomic_DNA"/>
</dbReference>
<protein>
    <submittedName>
        <fullName evidence="3">YciI family protein</fullName>
    </submittedName>
</protein>
<name>A0ABT1QVK8_9GAMM</name>
<proteinExistence type="inferred from homology"/>
<dbReference type="Pfam" id="PF03795">
    <property type="entry name" value="YCII"/>
    <property type="match status" value="1"/>
</dbReference>
<evidence type="ECO:0000313" key="3">
    <source>
        <dbReference type="EMBL" id="MCQ4166328.1"/>
    </source>
</evidence>
<reference evidence="3" key="1">
    <citation type="submission" date="2022-07" db="EMBL/GenBank/DDBJ databases">
        <title>Tahibacter sp., a new gammaproteobacterium isolated from the silt sample collected at pig farm.</title>
        <authorList>
            <person name="Chen H."/>
        </authorList>
    </citation>
    <scope>NUCLEOTIDE SEQUENCE</scope>
    <source>
        <strain evidence="3">P2K</strain>
    </source>
</reference>
<dbReference type="Gene3D" id="3.30.70.1060">
    <property type="entry name" value="Dimeric alpha+beta barrel"/>
    <property type="match status" value="1"/>
</dbReference>
<comment type="caution">
    <text evidence="3">The sequence shown here is derived from an EMBL/GenBank/DDBJ whole genome shotgun (WGS) entry which is preliminary data.</text>
</comment>
<dbReference type="InterPro" id="IPR011008">
    <property type="entry name" value="Dimeric_a/b-barrel"/>
</dbReference>
<dbReference type="SUPFAM" id="SSF54909">
    <property type="entry name" value="Dimeric alpha+beta barrel"/>
    <property type="match status" value="1"/>
</dbReference>
<accession>A0ABT1QVK8</accession>
<sequence>MKYMLLMQFPLSSWRTDLITLWPQEDAARHMDYLARMRADLEQAGELVDTQGLTGPEAATEVRAGADGSPAVTDGPFAESKEFLAGYLIVDVENVQRAHEIAARWSHGPGRGGKPGNWPVQVRQMLGFRHGDDA</sequence>
<organism evidence="3 4">
    <name type="scientific">Tahibacter harae</name>
    <dbReference type="NCBI Taxonomy" id="2963937"/>
    <lineage>
        <taxon>Bacteria</taxon>
        <taxon>Pseudomonadati</taxon>
        <taxon>Pseudomonadota</taxon>
        <taxon>Gammaproteobacteria</taxon>
        <taxon>Lysobacterales</taxon>
        <taxon>Rhodanobacteraceae</taxon>
        <taxon>Tahibacter</taxon>
    </lineage>
</organism>
<feature type="domain" description="YCII-related" evidence="2">
    <location>
        <begin position="1"/>
        <end position="104"/>
    </location>
</feature>
<evidence type="ECO:0000259" key="2">
    <source>
        <dbReference type="Pfam" id="PF03795"/>
    </source>
</evidence>
<comment type="similarity">
    <text evidence="1">Belongs to the YciI family.</text>
</comment>
<dbReference type="PANTHER" id="PTHR35174">
    <property type="entry name" value="BLL7171 PROTEIN-RELATED"/>
    <property type="match status" value="1"/>
</dbReference>
<dbReference type="RefSeq" id="WP_255915518.1">
    <property type="nucleotide sequence ID" value="NZ_JANFQO010000016.1"/>
</dbReference>
<dbReference type="Proteomes" id="UP001165498">
    <property type="component" value="Unassembled WGS sequence"/>
</dbReference>
<evidence type="ECO:0000256" key="1">
    <source>
        <dbReference type="ARBA" id="ARBA00007689"/>
    </source>
</evidence>
<keyword evidence="4" id="KW-1185">Reference proteome</keyword>
<dbReference type="InterPro" id="IPR005545">
    <property type="entry name" value="YCII"/>
</dbReference>
<gene>
    <name evidence="3" type="ORF">NM961_16540</name>
</gene>
<dbReference type="PANTHER" id="PTHR35174:SF3">
    <property type="entry name" value="BLL7171 PROTEIN"/>
    <property type="match status" value="1"/>
</dbReference>